<proteinExistence type="predicted"/>
<name>X1A3L9_9ZZZZ</name>
<accession>X1A3L9</accession>
<protein>
    <recommendedName>
        <fullName evidence="2">Signal transduction histidine kinase dimerisation/phosphoacceptor domain-containing protein</fullName>
    </recommendedName>
</protein>
<evidence type="ECO:0008006" key="2">
    <source>
        <dbReference type="Google" id="ProtNLM"/>
    </source>
</evidence>
<dbReference type="EMBL" id="BART01016020">
    <property type="protein sequence ID" value="GAG76680.1"/>
    <property type="molecule type" value="Genomic_DNA"/>
</dbReference>
<organism evidence="1">
    <name type="scientific">marine sediment metagenome</name>
    <dbReference type="NCBI Taxonomy" id="412755"/>
    <lineage>
        <taxon>unclassified sequences</taxon>
        <taxon>metagenomes</taxon>
        <taxon>ecological metagenomes</taxon>
    </lineage>
</organism>
<feature type="non-terminal residue" evidence="1">
    <location>
        <position position="93"/>
    </location>
</feature>
<sequence>MSAALAATDMVLAREQKLHALDGLAAAAAHELGTPLSKPTELDEIGAPVEVRRHAGARRLMLRVSRTRRAVIVTLPLQCDLNEADSFIIRNID</sequence>
<dbReference type="AlphaFoldDB" id="X1A3L9"/>
<comment type="caution">
    <text evidence="1">The sequence shown here is derived from an EMBL/GenBank/DDBJ whole genome shotgun (WGS) entry which is preliminary data.</text>
</comment>
<reference evidence="1" key="1">
    <citation type="journal article" date="2014" name="Front. Microbiol.">
        <title>High frequency of phylogenetically diverse reductive dehalogenase-homologous genes in deep subseafloor sedimentary metagenomes.</title>
        <authorList>
            <person name="Kawai M."/>
            <person name="Futagami T."/>
            <person name="Toyoda A."/>
            <person name="Takaki Y."/>
            <person name="Nishi S."/>
            <person name="Hori S."/>
            <person name="Arai W."/>
            <person name="Tsubouchi T."/>
            <person name="Morono Y."/>
            <person name="Uchiyama I."/>
            <person name="Ito T."/>
            <person name="Fujiyama A."/>
            <person name="Inagaki F."/>
            <person name="Takami H."/>
        </authorList>
    </citation>
    <scope>NUCLEOTIDE SEQUENCE</scope>
    <source>
        <strain evidence="1">Expedition CK06-06</strain>
    </source>
</reference>
<evidence type="ECO:0000313" key="1">
    <source>
        <dbReference type="EMBL" id="GAG76680.1"/>
    </source>
</evidence>
<gene>
    <name evidence="1" type="ORF">S01H4_30948</name>
</gene>